<evidence type="ECO:0000313" key="2">
    <source>
        <dbReference type="EMBL" id="KAG3209937.1"/>
    </source>
</evidence>
<dbReference type="Proteomes" id="UP000760860">
    <property type="component" value="Unassembled WGS sequence"/>
</dbReference>
<gene>
    <name evidence="2" type="ORF">PC129_g19058</name>
</gene>
<protein>
    <submittedName>
        <fullName evidence="2">Uncharacterized protein</fullName>
    </submittedName>
</protein>
<comment type="caution">
    <text evidence="2">The sequence shown here is derived from an EMBL/GenBank/DDBJ whole genome shotgun (WGS) entry which is preliminary data.</text>
</comment>
<feature type="compositionally biased region" description="Low complexity" evidence="1">
    <location>
        <begin position="39"/>
        <end position="54"/>
    </location>
</feature>
<evidence type="ECO:0000313" key="3">
    <source>
        <dbReference type="Proteomes" id="UP000760860"/>
    </source>
</evidence>
<reference evidence="2" key="1">
    <citation type="submission" date="2018-05" db="EMBL/GenBank/DDBJ databases">
        <title>Effector identification in a new, highly contiguous assembly of the strawberry crown rot pathogen Phytophthora cactorum.</title>
        <authorList>
            <person name="Armitage A.D."/>
            <person name="Nellist C.F."/>
            <person name="Bates H."/>
            <person name="Vickerstaff R.J."/>
            <person name="Harrison R.J."/>
        </authorList>
    </citation>
    <scope>NUCLEOTIDE SEQUENCE</scope>
    <source>
        <strain evidence="2">P421</strain>
    </source>
</reference>
<name>A0A8T1HD26_9STRA</name>
<feature type="compositionally biased region" description="Polar residues" evidence="1">
    <location>
        <begin position="61"/>
        <end position="72"/>
    </location>
</feature>
<proteinExistence type="predicted"/>
<dbReference type="EMBL" id="RCMV01001178">
    <property type="protein sequence ID" value="KAG3209937.1"/>
    <property type="molecule type" value="Genomic_DNA"/>
</dbReference>
<sequence length="195" mass="21277">MGDSRQKSRFVFPRCIRIQLDHLTKSQVSDVPSPRCPQESASSETSSADSSSETLPDADHGTSTSLAVSKATSKVLRSHSRVNPSLITPLRRKCKAESTAEPSSGLARKERRKPSPPDVIVEMMHLSILSTLRLVFKDKMESLSLVTAGPTTIVDTKKHSPCPLAAAIGGKKWNLRFAMEQVLNGTFKFTKGCRA</sequence>
<evidence type="ECO:0000256" key="1">
    <source>
        <dbReference type="SAM" id="MobiDB-lite"/>
    </source>
</evidence>
<dbReference type="AlphaFoldDB" id="A0A8T1HD26"/>
<dbReference type="VEuPathDB" id="FungiDB:PC110_g19989"/>
<feature type="region of interest" description="Disordered" evidence="1">
    <location>
        <begin position="23"/>
        <end position="116"/>
    </location>
</feature>
<organism evidence="2 3">
    <name type="scientific">Phytophthora cactorum</name>
    <dbReference type="NCBI Taxonomy" id="29920"/>
    <lineage>
        <taxon>Eukaryota</taxon>
        <taxon>Sar</taxon>
        <taxon>Stramenopiles</taxon>
        <taxon>Oomycota</taxon>
        <taxon>Peronosporomycetes</taxon>
        <taxon>Peronosporales</taxon>
        <taxon>Peronosporaceae</taxon>
        <taxon>Phytophthora</taxon>
    </lineage>
</organism>
<accession>A0A8T1HD26</accession>